<organism evidence="1">
    <name type="scientific">bioreactor metagenome</name>
    <dbReference type="NCBI Taxonomy" id="1076179"/>
    <lineage>
        <taxon>unclassified sequences</taxon>
        <taxon>metagenomes</taxon>
        <taxon>ecological metagenomes</taxon>
    </lineage>
</organism>
<comment type="caution">
    <text evidence="1">The sequence shown here is derived from an EMBL/GenBank/DDBJ whole genome shotgun (WGS) entry which is preliminary data.</text>
</comment>
<dbReference type="AntiFam" id="ANF00159">
    <property type="entry name" value="Shadow ORF (opposite uvrA)"/>
</dbReference>
<protein>
    <submittedName>
        <fullName evidence="1">Uncharacterized protein</fullName>
    </submittedName>
</protein>
<name>A0A645CUE3_9ZZZZ</name>
<dbReference type="AlphaFoldDB" id="A0A645CUE3"/>
<sequence length="142" mass="16195">MRARAADDELLSAALSPRARHRNAQAPAQVRAGDGFFVRRNLLRRANGNHFTAVFARARANVHHIVGRTNRFFVVFHHNERIPEVAHGLERLEQARVVPLMQTDARLVENVEHPHQPAANLRREADALRFAAGERHRGTRER</sequence>
<gene>
    <name evidence="1" type="ORF">SDC9_127535</name>
</gene>
<dbReference type="EMBL" id="VSSQ01030096">
    <property type="protein sequence ID" value="MPM80488.1"/>
    <property type="molecule type" value="Genomic_DNA"/>
</dbReference>
<evidence type="ECO:0000313" key="1">
    <source>
        <dbReference type="EMBL" id="MPM80488.1"/>
    </source>
</evidence>
<proteinExistence type="predicted"/>
<reference evidence="1" key="1">
    <citation type="submission" date="2019-08" db="EMBL/GenBank/DDBJ databases">
        <authorList>
            <person name="Kucharzyk K."/>
            <person name="Murdoch R.W."/>
            <person name="Higgins S."/>
            <person name="Loffler F."/>
        </authorList>
    </citation>
    <scope>NUCLEOTIDE SEQUENCE</scope>
</reference>
<accession>A0A645CUE3</accession>